<sequence>MINQFYFLGFVACLLYLPCKAQEHAHQKLQEELSEYGRRLKQEGRFHGSISIGSTKELIYQQSIGLANRSWNIPIQKDTRFDIASLNKSFIEVQKGELLLTGVSDSNRGMVMTYQQLEEFPQ</sequence>
<dbReference type="InterPro" id="IPR012338">
    <property type="entry name" value="Beta-lactam/transpept-like"/>
</dbReference>
<dbReference type="Gene3D" id="3.40.710.10">
    <property type="entry name" value="DD-peptidase/beta-lactamase superfamily"/>
    <property type="match status" value="1"/>
</dbReference>
<evidence type="ECO:0000313" key="2">
    <source>
        <dbReference type="Proteomes" id="UP001500298"/>
    </source>
</evidence>
<reference evidence="2" key="1">
    <citation type="journal article" date="2019" name="Int. J. Syst. Evol. Microbiol.">
        <title>The Global Catalogue of Microorganisms (GCM) 10K type strain sequencing project: providing services to taxonomists for standard genome sequencing and annotation.</title>
        <authorList>
            <consortium name="The Broad Institute Genomics Platform"/>
            <consortium name="The Broad Institute Genome Sequencing Center for Infectious Disease"/>
            <person name="Wu L."/>
            <person name="Ma J."/>
        </authorList>
    </citation>
    <scope>NUCLEOTIDE SEQUENCE [LARGE SCALE GENOMIC DNA]</scope>
    <source>
        <strain evidence="2">JCM 18326</strain>
    </source>
</reference>
<dbReference type="Proteomes" id="UP001500298">
    <property type="component" value="Unassembled WGS sequence"/>
</dbReference>
<organism evidence="1 2">
    <name type="scientific">Algivirga pacifica</name>
    <dbReference type="NCBI Taxonomy" id="1162670"/>
    <lineage>
        <taxon>Bacteria</taxon>
        <taxon>Pseudomonadati</taxon>
        <taxon>Bacteroidota</taxon>
        <taxon>Cytophagia</taxon>
        <taxon>Cytophagales</taxon>
        <taxon>Flammeovirgaceae</taxon>
        <taxon>Algivirga</taxon>
    </lineage>
</organism>
<proteinExistence type="predicted"/>
<protein>
    <recommendedName>
        <fullName evidence="3">DUF4251 domain-containing protein</fullName>
    </recommendedName>
</protein>
<gene>
    <name evidence="1" type="ORF">GCM10023331_32380</name>
</gene>
<name>A0ABP9DKF3_9BACT</name>
<dbReference type="RefSeq" id="WP_345373674.1">
    <property type="nucleotide sequence ID" value="NZ_BAABJX010000052.1"/>
</dbReference>
<keyword evidence="2" id="KW-1185">Reference proteome</keyword>
<evidence type="ECO:0008006" key="3">
    <source>
        <dbReference type="Google" id="ProtNLM"/>
    </source>
</evidence>
<comment type="caution">
    <text evidence="1">The sequence shown here is derived from an EMBL/GenBank/DDBJ whole genome shotgun (WGS) entry which is preliminary data.</text>
</comment>
<dbReference type="EMBL" id="BAABJX010000052">
    <property type="protein sequence ID" value="GAA4845087.1"/>
    <property type="molecule type" value="Genomic_DNA"/>
</dbReference>
<evidence type="ECO:0000313" key="1">
    <source>
        <dbReference type="EMBL" id="GAA4845087.1"/>
    </source>
</evidence>
<dbReference type="SUPFAM" id="SSF56601">
    <property type="entry name" value="beta-lactamase/transpeptidase-like"/>
    <property type="match status" value="1"/>
</dbReference>
<accession>A0ABP9DKF3</accession>